<dbReference type="EnsemblProtists" id="EOD23970">
    <property type="protein sequence ID" value="EOD23970"/>
    <property type="gene ID" value="EMIHUDRAFT_64969"/>
</dbReference>
<dbReference type="RefSeq" id="XP_005776399.1">
    <property type="nucleotide sequence ID" value="XM_005776342.1"/>
</dbReference>
<dbReference type="PANTHER" id="PTHR12697:SF5">
    <property type="entry name" value="DEOXYHYPUSINE HYDROXYLASE"/>
    <property type="match status" value="1"/>
</dbReference>
<evidence type="ECO:0000313" key="2">
    <source>
        <dbReference type="EnsemblProtists" id="EOD14275"/>
    </source>
</evidence>
<proteinExistence type="predicted"/>
<sequence>MLDFVAAGLALARTARDSPAAPTARRAADAGQRPALAAESRSACCEKYTQIFVLRNRNDEAAVAELVALFHGTASVLLRHEIAYTLGQMQRVDAVPFLERLLADRAEDPITRHEAAEALGAIEAPESLSVLAKHAADDASEAAGGGPAAADADADASSAACPWQPAPPEPTAPTYTYVSPAPAAEAAPLPELRARLLDRGAPLFERYRALFALRDAVPREGAGAVAALCECLGRAGGESALLKHEVAFVLGQLEHPAAGDALCGAVRREGEHGMVRHEAAEALGAIGTPQAVETLRAYCGHAEEILRESCWVALMWLED</sequence>
<dbReference type="KEGG" id="ehx:EMIHUDRAFT_76411"/>
<reference evidence="3" key="1">
    <citation type="journal article" date="2013" name="Nature">
        <title>Pan genome of the phytoplankton Emiliania underpins its global distribution.</title>
        <authorList>
            <person name="Read B.A."/>
            <person name="Kegel J."/>
            <person name="Klute M.J."/>
            <person name="Kuo A."/>
            <person name="Lefebvre S.C."/>
            <person name="Maumus F."/>
            <person name="Mayer C."/>
            <person name="Miller J."/>
            <person name="Monier A."/>
            <person name="Salamov A."/>
            <person name="Young J."/>
            <person name="Aguilar M."/>
            <person name="Claverie J.M."/>
            <person name="Frickenhaus S."/>
            <person name="Gonzalez K."/>
            <person name="Herman E.K."/>
            <person name="Lin Y.C."/>
            <person name="Napier J."/>
            <person name="Ogata H."/>
            <person name="Sarno A.F."/>
            <person name="Shmutz J."/>
            <person name="Schroeder D."/>
            <person name="de Vargas C."/>
            <person name="Verret F."/>
            <person name="von Dassow P."/>
            <person name="Valentin K."/>
            <person name="Van de Peer Y."/>
            <person name="Wheeler G."/>
            <person name="Dacks J.B."/>
            <person name="Delwiche C.F."/>
            <person name="Dyhrman S.T."/>
            <person name="Glockner G."/>
            <person name="John U."/>
            <person name="Richards T."/>
            <person name="Worden A.Z."/>
            <person name="Zhang X."/>
            <person name="Grigoriev I.V."/>
            <person name="Allen A.E."/>
            <person name="Bidle K."/>
            <person name="Borodovsky M."/>
            <person name="Bowler C."/>
            <person name="Brownlee C."/>
            <person name="Cock J.M."/>
            <person name="Elias M."/>
            <person name="Gladyshev V.N."/>
            <person name="Groth M."/>
            <person name="Guda C."/>
            <person name="Hadaegh A."/>
            <person name="Iglesias-Rodriguez M.D."/>
            <person name="Jenkins J."/>
            <person name="Jones B.M."/>
            <person name="Lawson T."/>
            <person name="Leese F."/>
            <person name="Lindquist E."/>
            <person name="Lobanov A."/>
            <person name="Lomsadze A."/>
            <person name="Malik S.B."/>
            <person name="Marsh M.E."/>
            <person name="Mackinder L."/>
            <person name="Mock T."/>
            <person name="Mueller-Roeber B."/>
            <person name="Pagarete A."/>
            <person name="Parker M."/>
            <person name="Probert I."/>
            <person name="Quesneville H."/>
            <person name="Raines C."/>
            <person name="Rensing S.A."/>
            <person name="Riano-Pachon D.M."/>
            <person name="Richier S."/>
            <person name="Rokitta S."/>
            <person name="Shiraiwa Y."/>
            <person name="Soanes D.M."/>
            <person name="van der Giezen M."/>
            <person name="Wahlund T.M."/>
            <person name="Williams B."/>
            <person name="Wilson W."/>
            <person name="Wolfe G."/>
            <person name="Wurch L.L."/>
        </authorList>
    </citation>
    <scope>NUCLEOTIDE SEQUENCE</scope>
</reference>
<evidence type="ECO:0008006" key="4">
    <source>
        <dbReference type="Google" id="ProtNLM"/>
    </source>
</evidence>
<protein>
    <recommendedName>
        <fullName evidence="4">Deoxyhypusine monooxygenase</fullName>
    </recommendedName>
</protein>
<feature type="region of interest" description="Disordered" evidence="1">
    <location>
        <begin position="140"/>
        <end position="176"/>
    </location>
</feature>
<dbReference type="GeneID" id="17260424"/>
<dbReference type="STRING" id="2903.R1EBE6"/>
<dbReference type="eggNOG" id="KOG0567">
    <property type="taxonomic scope" value="Eukaryota"/>
</dbReference>
<dbReference type="PaxDb" id="2903-EOD14275"/>
<dbReference type="EnsemblProtists" id="EOD14275">
    <property type="protein sequence ID" value="EOD14275"/>
    <property type="gene ID" value="EMIHUDRAFT_76411"/>
</dbReference>
<organism evidence="2 3">
    <name type="scientific">Emiliania huxleyi (strain CCMP1516)</name>
    <dbReference type="NCBI Taxonomy" id="280463"/>
    <lineage>
        <taxon>Eukaryota</taxon>
        <taxon>Haptista</taxon>
        <taxon>Haptophyta</taxon>
        <taxon>Prymnesiophyceae</taxon>
        <taxon>Isochrysidales</taxon>
        <taxon>Noelaerhabdaceae</taxon>
        <taxon>Emiliania</taxon>
    </lineage>
</organism>
<dbReference type="SMART" id="SM00567">
    <property type="entry name" value="EZ_HEAT"/>
    <property type="match status" value="5"/>
</dbReference>
<dbReference type="HOGENOM" id="CLU_053974_0_0_1"/>
<feature type="compositionally biased region" description="Low complexity" evidence="1">
    <location>
        <begin position="148"/>
        <end position="163"/>
    </location>
</feature>
<evidence type="ECO:0000313" key="3">
    <source>
        <dbReference type="Proteomes" id="UP000013827"/>
    </source>
</evidence>
<dbReference type="GeneID" id="17269516"/>
<dbReference type="InterPro" id="IPR011989">
    <property type="entry name" value="ARM-like"/>
</dbReference>
<keyword evidence="3" id="KW-1185">Reference proteome</keyword>
<dbReference type="InterPro" id="IPR016024">
    <property type="entry name" value="ARM-type_fold"/>
</dbReference>
<dbReference type="AlphaFoldDB" id="A0A0D3ISP0"/>
<dbReference type="Gene3D" id="1.25.10.10">
    <property type="entry name" value="Leucine-rich Repeat Variant"/>
    <property type="match status" value="2"/>
</dbReference>
<dbReference type="RefSeq" id="XP_005766704.1">
    <property type="nucleotide sequence ID" value="XM_005766647.1"/>
</dbReference>
<reference evidence="2" key="2">
    <citation type="submission" date="2024-10" db="UniProtKB">
        <authorList>
            <consortium name="EnsemblProtists"/>
        </authorList>
    </citation>
    <scope>IDENTIFICATION</scope>
</reference>
<dbReference type="KEGG" id="ehx:EMIHUDRAFT_64969"/>
<dbReference type="Proteomes" id="UP000013827">
    <property type="component" value="Unassembled WGS sequence"/>
</dbReference>
<dbReference type="PANTHER" id="PTHR12697">
    <property type="entry name" value="PBS LYASE HEAT-LIKE PROTEIN"/>
    <property type="match status" value="1"/>
</dbReference>
<name>A0A0D3ISP0_EMIH1</name>
<dbReference type="InterPro" id="IPR004155">
    <property type="entry name" value="PBS_lyase_HEAT"/>
</dbReference>
<dbReference type="SUPFAM" id="SSF48371">
    <property type="entry name" value="ARM repeat"/>
    <property type="match status" value="2"/>
</dbReference>
<accession>A0A0D3ISP0</accession>
<dbReference type="GO" id="GO:0016491">
    <property type="term" value="F:oxidoreductase activity"/>
    <property type="evidence" value="ECO:0007669"/>
    <property type="project" value="TreeGrafter"/>
</dbReference>
<dbReference type="Pfam" id="PF13646">
    <property type="entry name" value="HEAT_2"/>
    <property type="match status" value="2"/>
</dbReference>
<dbReference type="OMA" id="HEIATSW"/>
<evidence type="ECO:0000256" key="1">
    <source>
        <dbReference type="SAM" id="MobiDB-lite"/>
    </source>
</evidence>